<evidence type="ECO:0000256" key="16">
    <source>
        <dbReference type="PIRSR" id="PIRSR006404-2"/>
    </source>
</evidence>
<evidence type="ECO:0000256" key="11">
    <source>
        <dbReference type="ARBA" id="ARBA00023049"/>
    </source>
</evidence>
<evidence type="ECO:0000256" key="8">
    <source>
        <dbReference type="ARBA" id="ARBA00022801"/>
    </source>
</evidence>
<dbReference type="Proteomes" id="UP000261174">
    <property type="component" value="Unassembled WGS sequence"/>
</dbReference>
<name>A0A3E1NUD5_9BACT</name>
<evidence type="ECO:0000313" key="20">
    <source>
        <dbReference type="Proteomes" id="UP000261174"/>
    </source>
</evidence>
<keyword evidence="6 14" id="KW-0479">Metal-binding</keyword>
<keyword evidence="10 14" id="KW-1133">Transmembrane helix</keyword>
<comment type="cofactor">
    <cofactor evidence="14 16">
        <name>Zn(2+)</name>
        <dbReference type="ChEBI" id="CHEBI:29105"/>
    </cofactor>
    <text evidence="14 16">Binds 1 zinc ion per subunit.</text>
</comment>
<evidence type="ECO:0000256" key="14">
    <source>
        <dbReference type="PIRNR" id="PIRNR006404"/>
    </source>
</evidence>
<feature type="transmembrane region" description="Helical" evidence="14">
    <location>
        <begin position="99"/>
        <end position="121"/>
    </location>
</feature>
<protein>
    <recommendedName>
        <fullName evidence="14">Zinc metalloprotease</fullName>
    </recommendedName>
</protein>
<dbReference type="GO" id="GO:0008237">
    <property type="term" value="F:metallopeptidase activity"/>
    <property type="evidence" value="ECO:0007669"/>
    <property type="project" value="UniProtKB-UniRule"/>
</dbReference>
<organism evidence="19 20">
    <name type="scientific">Chitinophaga silvisoli</name>
    <dbReference type="NCBI Taxonomy" id="2291814"/>
    <lineage>
        <taxon>Bacteria</taxon>
        <taxon>Pseudomonadati</taxon>
        <taxon>Bacteroidota</taxon>
        <taxon>Chitinophagia</taxon>
        <taxon>Chitinophagales</taxon>
        <taxon>Chitinophagaceae</taxon>
        <taxon>Chitinophaga</taxon>
    </lineage>
</organism>
<dbReference type="SUPFAM" id="SSF54631">
    <property type="entry name" value="CBS-domain pair"/>
    <property type="match status" value="1"/>
</dbReference>
<dbReference type="GO" id="GO:0005886">
    <property type="term" value="C:plasma membrane"/>
    <property type="evidence" value="ECO:0007669"/>
    <property type="project" value="UniProtKB-SubCell"/>
</dbReference>
<keyword evidence="5 14" id="KW-0812">Transmembrane</keyword>
<keyword evidence="8 14" id="KW-0378">Hydrolase</keyword>
<sequence length="367" mass="41014">MKNSLKIFFIKGIPIQLHWTFLVFIAWVILMLVIAREPLNIAFVSIGELLAVFLCVLLHELGHALAAQFYQVPIREIQLLPIGGLTFFEKQPALPRQEIIISMAGPLVNVIIALLMIPLLPTGTVFWKLTEIAGNVHPANFFHFLYNINVILALLNLLPILPLDGGKILKGILALILKPSTAFRAILSISRVMSLVLTIVGLITGNLLLIIYGCFLLLMSTVEKNNYLLASLLRDETISDVISQDFKTIHAAATRQEILDTLCSDNDRYYVLTDNGEMIGVLDKETILRALMNREEKMVLKKLIIPDLSFLSADSKLTDVWSRLPARADLIMPVMTANKKMIGVTSRDHIISFLLNHAMTNQTKQAL</sequence>
<comment type="similarity">
    <text evidence="2 14">Belongs to the peptidase M50B family.</text>
</comment>
<keyword evidence="13 14" id="KW-0472">Membrane</keyword>
<accession>A0A3E1NUD5</accession>
<feature type="active site" evidence="15">
    <location>
        <position position="60"/>
    </location>
</feature>
<evidence type="ECO:0000256" key="3">
    <source>
        <dbReference type="ARBA" id="ARBA00022475"/>
    </source>
</evidence>
<evidence type="ECO:0000259" key="17">
    <source>
        <dbReference type="Pfam" id="PF00571"/>
    </source>
</evidence>
<keyword evidence="4 14" id="KW-0645">Protease</keyword>
<feature type="binding site" evidence="16">
    <location>
        <position position="63"/>
    </location>
    <ligand>
        <name>Zn(2+)</name>
        <dbReference type="ChEBI" id="CHEBI:29105"/>
        <note>catalytic</note>
    </ligand>
</feature>
<dbReference type="RefSeq" id="WP_116856707.1">
    <property type="nucleotide sequence ID" value="NZ_QTJV01000013.1"/>
</dbReference>
<evidence type="ECO:0000256" key="2">
    <source>
        <dbReference type="ARBA" id="ARBA00007931"/>
    </source>
</evidence>
<evidence type="ECO:0000256" key="7">
    <source>
        <dbReference type="ARBA" id="ARBA00022737"/>
    </source>
</evidence>
<evidence type="ECO:0000313" key="19">
    <source>
        <dbReference type="EMBL" id="RFM31552.1"/>
    </source>
</evidence>
<feature type="domain" description="Peptidase M50" evidence="18">
    <location>
        <begin position="49"/>
        <end position="195"/>
    </location>
</feature>
<dbReference type="PIRSF" id="PIRSF006404">
    <property type="entry name" value="UCP006404_Pept_M50_CBS"/>
    <property type="match status" value="1"/>
</dbReference>
<evidence type="ECO:0000256" key="5">
    <source>
        <dbReference type="ARBA" id="ARBA00022692"/>
    </source>
</evidence>
<evidence type="ECO:0000259" key="18">
    <source>
        <dbReference type="Pfam" id="PF02163"/>
    </source>
</evidence>
<dbReference type="Gene3D" id="3.10.580.10">
    <property type="entry name" value="CBS-domain"/>
    <property type="match status" value="1"/>
</dbReference>
<evidence type="ECO:0000256" key="9">
    <source>
        <dbReference type="ARBA" id="ARBA00022833"/>
    </source>
</evidence>
<gene>
    <name evidence="19" type="ORF">DXN04_27955</name>
</gene>
<feature type="transmembrane region" description="Helical" evidence="14">
    <location>
        <begin position="141"/>
        <end position="161"/>
    </location>
</feature>
<comment type="caution">
    <text evidence="19">The sequence shown here is derived from an EMBL/GenBank/DDBJ whole genome shotgun (WGS) entry which is preliminary data.</text>
</comment>
<dbReference type="InterPro" id="IPR016483">
    <property type="entry name" value="UCP006404_Pept_M50_CBS"/>
</dbReference>
<keyword evidence="20" id="KW-1185">Reference proteome</keyword>
<feature type="binding site" evidence="16">
    <location>
        <position position="59"/>
    </location>
    <ligand>
        <name>Zn(2+)</name>
        <dbReference type="ChEBI" id="CHEBI:29105"/>
        <note>catalytic</note>
    </ligand>
</feature>
<dbReference type="GO" id="GO:0006508">
    <property type="term" value="P:proteolysis"/>
    <property type="evidence" value="ECO:0007669"/>
    <property type="project" value="UniProtKB-KW"/>
</dbReference>
<evidence type="ECO:0000256" key="6">
    <source>
        <dbReference type="ARBA" id="ARBA00022723"/>
    </source>
</evidence>
<feature type="domain" description="CBS" evidence="17">
    <location>
        <begin position="238"/>
        <end position="292"/>
    </location>
</feature>
<evidence type="ECO:0000256" key="12">
    <source>
        <dbReference type="ARBA" id="ARBA00023122"/>
    </source>
</evidence>
<keyword evidence="3 14" id="KW-1003">Cell membrane</keyword>
<feature type="binding site" evidence="16">
    <location>
        <position position="164"/>
    </location>
    <ligand>
        <name>Zn(2+)</name>
        <dbReference type="ChEBI" id="CHEBI:29105"/>
        <note>catalytic</note>
    </ligand>
</feature>
<evidence type="ECO:0000256" key="4">
    <source>
        <dbReference type="ARBA" id="ARBA00022670"/>
    </source>
</evidence>
<keyword evidence="11 14" id="KW-0482">Metalloprotease</keyword>
<keyword evidence="12" id="KW-0129">CBS domain</keyword>
<evidence type="ECO:0000256" key="1">
    <source>
        <dbReference type="ARBA" id="ARBA00004651"/>
    </source>
</evidence>
<dbReference type="EMBL" id="QTJV01000013">
    <property type="protein sequence ID" value="RFM31552.1"/>
    <property type="molecule type" value="Genomic_DNA"/>
</dbReference>
<dbReference type="Pfam" id="PF02163">
    <property type="entry name" value="Peptidase_M50"/>
    <property type="match status" value="1"/>
</dbReference>
<keyword evidence="9 14" id="KW-0862">Zinc</keyword>
<dbReference type="GO" id="GO:0046872">
    <property type="term" value="F:metal ion binding"/>
    <property type="evidence" value="ECO:0007669"/>
    <property type="project" value="UniProtKB-UniRule"/>
</dbReference>
<dbReference type="Pfam" id="PF00571">
    <property type="entry name" value="CBS"/>
    <property type="match status" value="1"/>
</dbReference>
<dbReference type="OrthoDB" id="9812120at2"/>
<dbReference type="InterPro" id="IPR008915">
    <property type="entry name" value="Peptidase_M50"/>
</dbReference>
<comment type="subcellular location">
    <subcellularLocation>
        <location evidence="1 14">Cell membrane</location>
        <topology evidence="1 14">Multi-pass membrane protein</topology>
    </subcellularLocation>
</comment>
<reference evidence="19 20" key="1">
    <citation type="submission" date="2018-08" db="EMBL/GenBank/DDBJ databases">
        <title>Chitinophaga sp. K20C18050901, a novel bacterium isolated from forest soil.</title>
        <authorList>
            <person name="Wang C."/>
        </authorList>
    </citation>
    <scope>NUCLEOTIDE SEQUENCE [LARGE SCALE GENOMIC DNA]</scope>
    <source>
        <strain evidence="19 20">K20C18050901</strain>
    </source>
</reference>
<evidence type="ECO:0000256" key="13">
    <source>
        <dbReference type="ARBA" id="ARBA00023136"/>
    </source>
</evidence>
<keyword evidence="7" id="KW-0677">Repeat</keyword>
<feature type="transmembrane region" description="Helical" evidence="14">
    <location>
        <begin position="12"/>
        <end position="35"/>
    </location>
</feature>
<dbReference type="PANTHER" id="PTHR39188">
    <property type="entry name" value="MEMBRANE-ASSOCIATED ZINC METALLOPROTEASE M50B"/>
    <property type="match status" value="1"/>
</dbReference>
<dbReference type="AlphaFoldDB" id="A0A3E1NUD5"/>
<dbReference type="InterPro" id="IPR000644">
    <property type="entry name" value="CBS_dom"/>
</dbReference>
<feature type="transmembrane region" description="Helical" evidence="14">
    <location>
        <begin position="41"/>
        <end position="59"/>
    </location>
</feature>
<feature type="transmembrane region" description="Helical" evidence="14">
    <location>
        <begin position="193"/>
        <end position="218"/>
    </location>
</feature>
<evidence type="ECO:0000256" key="15">
    <source>
        <dbReference type="PIRSR" id="PIRSR006404-1"/>
    </source>
</evidence>
<evidence type="ECO:0000256" key="10">
    <source>
        <dbReference type="ARBA" id="ARBA00022989"/>
    </source>
</evidence>
<dbReference type="PANTHER" id="PTHR39188:SF3">
    <property type="entry name" value="STAGE IV SPORULATION PROTEIN FB"/>
    <property type="match status" value="1"/>
</dbReference>
<dbReference type="InterPro" id="IPR046342">
    <property type="entry name" value="CBS_dom_sf"/>
</dbReference>
<proteinExistence type="inferred from homology"/>